<name>A0AAP2G0B5_9GAMM</name>
<dbReference type="GO" id="GO:0046872">
    <property type="term" value="F:metal ion binding"/>
    <property type="evidence" value="ECO:0007669"/>
    <property type="project" value="UniProtKB-KW"/>
</dbReference>
<accession>A0AAP2G0B5</accession>
<evidence type="ECO:0000256" key="2">
    <source>
        <dbReference type="ARBA" id="ARBA00001946"/>
    </source>
</evidence>
<organism evidence="8 9">
    <name type="scientific">Coralloluteibacterium stylophorae</name>
    <dbReference type="NCBI Taxonomy" id="1776034"/>
    <lineage>
        <taxon>Bacteria</taxon>
        <taxon>Pseudomonadati</taxon>
        <taxon>Pseudomonadota</taxon>
        <taxon>Gammaproteobacteria</taxon>
        <taxon>Lysobacterales</taxon>
        <taxon>Lysobacteraceae</taxon>
        <taxon>Coralloluteibacterium</taxon>
    </lineage>
</organism>
<comment type="cofactor">
    <cofactor evidence="1">
        <name>Mn(2+)</name>
        <dbReference type="ChEBI" id="CHEBI:29035"/>
    </cofactor>
</comment>
<evidence type="ECO:0000256" key="1">
    <source>
        <dbReference type="ARBA" id="ARBA00001936"/>
    </source>
</evidence>
<evidence type="ECO:0000256" key="6">
    <source>
        <dbReference type="ARBA" id="ARBA00023211"/>
    </source>
</evidence>
<dbReference type="PROSITE" id="PS51462">
    <property type="entry name" value="NUDIX"/>
    <property type="match status" value="1"/>
</dbReference>
<protein>
    <submittedName>
        <fullName evidence="8">CoA pyrophosphatase</fullName>
    </submittedName>
</protein>
<dbReference type="InterPro" id="IPR015797">
    <property type="entry name" value="NUDIX_hydrolase-like_dom_sf"/>
</dbReference>
<gene>
    <name evidence="8" type="ORF">KB893_017405</name>
</gene>
<reference evidence="8 9" key="1">
    <citation type="journal article" date="2021" name="Microbiol. Resour. Announc.">
        <title>Draft Genome Sequence of Coralloluteibacterium stylophorae LMG 29479T.</title>
        <authorList>
            <person name="Karlyshev A.V."/>
            <person name="Kudryashova E.B."/>
            <person name="Ariskina E.V."/>
            <person name="Conroy A.P."/>
            <person name="Abidueva E.Y."/>
        </authorList>
    </citation>
    <scope>NUCLEOTIDE SEQUENCE [LARGE SCALE GENOMIC DNA]</scope>
    <source>
        <strain evidence="8 9">LMG 29479</strain>
    </source>
</reference>
<evidence type="ECO:0000256" key="3">
    <source>
        <dbReference type="ARBA" id="ARBA00022723"/>
    </source>
</evidence>
<dbReference type="Proteomes" id="UP000675747">
    <property type="component" value="Unassembled WGS sequence"/>
</dbReference>
<dbReference type="InterPro" id="IPR045121">
    <property type="entry name" value="CoAse"/>
</dbReference>
<dbReference type="Pfam" id="PF00293">
    <property type="entry name" value="NUDIX"/>
    <property type="match status" value="1"/>
</dbReference>
<keyword evidence="6" id="KW-0464">Manganese</keyword>
<comment type="caution">
    <text evidence="8">The sequence shown here is derived from an EMBL/GenBank/DDBJ whole genome shotgun (WGS) entry which is preliminary data.</text>
</comment>
<keyword evidence="3" id="KW-0479">Metal-binding</keyword>
<dbReference type="AlphaFoldDB" id="A0AAP2G0B5"/>
<dbReference type="Gene3D" id="3.90.79.10">
    <property type="entry name" value="Nucleoside Triphosphate Pyrophosphohydrolase"/>
    <property type="match status" value="1"/>
</dbReference>
<dbReference type="GO" id="GO:0010945">
    <property type="term" value="F:coenzyme A diphosphatase activity"/>
    <property type="evidence" value="ECO:0007669"/>
    <property type="project" value="InterPro"/>
</dbReference>
<feature type="domain" description="Nudix hydrolase" evidence="7">
    <location>
        <begin position="71"/>
        <end position="209"/>
    </location>
</feature>
<dbReference type="PANTHER" id="PTHR12992">
    <property type="entry name" value="NUDIX HYDROLASE"/>
    <property type="match status" value="1"/>
</dbReference>
<comment type="cofactor">
    <cofactor evidence="2">
        <name>Mg(2+)</name>
        <dbReference type="ChEBI" id="CHEBI:18420"/>
    </cofactor>
</comment>
<dbReference type="PANTHER" id="PTHR12992:SF11">
    <property type="entry name" value="MITOCHONDRIAL COENZYME A DIPHOSPHATASE NUDT8"/>
    <property type="match status" value="1"/>
</dbReference>
<evidence type="ECO:0000313" key="8">
    <source>
        <dbReference type="EMBL" id="MBS7458912.1"/>
    </source>
</evidence>
<sequence>MPDTSRPRRSDPARFFVDAREGPAVSVRSDVDLLGENWSRLRAALYPLARAPSHAAWNQAEIADLLADCDTRMPAAVLVGLVPRPEGVRVLLTVRHAALRHHGGQISFPGGRIESDDADPVAAAVREAGEEIGLVPRDIAPLGYLDPFVTVTGFHVWPVVARVATDHVARIDPNEVDELFEVPLGFLLDAANARAVAAEWRGRRRHLIEFNWGPYRIWGATAAMLVNLRTRLEGRSDGE</sequence>
<evidence type="ECO:0000256" key="5">
    <source>
        <dbReference type="ARBA" id="ARBA00022842"/>
    </source>
</evidence>
<dbReference type="CDD" id="cd03426">
    <property type="entry name" value="NUDIX_CoAse_Nudt7"/>
    <property type="match status" value="1"/>
</dbReference>
<dbReference type="EMBL" id="JAGQFT020000016">
    <property type="protein sequence ID" value="MBS7458912.1"/>
    <property type="molecule type" value="Genomic_DNA"/>
</dbReference>
<dbReference type="SUPFAM" id="SSF55811">
    <property type="entry name" value="Nudix"/>
    <property type="match status" value="1"/>
</dbReference>
<evidence type="ECO:0000313" key="9">
    <source>
        <dbReference type="Proteomes" id="UP000675747"/>
    </source>
</evidence>
<keyword evidence="4" id="KW-0378">Hydrolase</keyword>
<keyword evidence="5" id="KW-0460">Magnesium</keyword>
<dbReference type="InterPro" id="IPR000086">
    <property type="entry name" value="NUDIX_hydrolase_dom"/>
</dbReference>
<proteinExistence type="predicted"/>
<keyword evidence="9" id="KW-1185">Reference proteome</keyword>
<evidence type="ECO:0000259" key="7">
    <source>
        <dbReference type="PROSITE" id="PS51462"/>
    </source>
</evidence>
<evidence type="ECO:0000256" key="4">
    <source>
        <dbReference type="ARBA" id="ARBA00022801"/>
    </source>
</evidence>